<keyword evidence="2" id="KW-0479">Metal-binding</keyword>
<dbReference type="Gene3D" id="3.40.800.10">
    <property type="entry name" value="Ureohydrolase domain"/>
    <property type="match status" value="1"/>
</dbReference>
<evidence type="ECO:0008006" key="5">
    <source>
        <dbReference type="Google" id="ProtNLM"/>
    </source>
</evidence>
<name>A0A382YZL0_9ZZZZ</name>
<comment type="similarity">
    <text evidence="1">Belongs to the arginase family. Agmatinase subfamily.</text>
</comment>
<feature type="non-terminal residue" evidence="4">
    <location>
        <position position="260"/>
    </location>
</feature>
<dbReference type="PROSITE" id="PS51409">
    <property type="entry name" value="ARGINASE_2"/>
    <property type="match status" value="1"/>
</dbReference>
<dbReference type="InterPro" id="IPR020855">
    <property type="entry name" value="Ureohydrolase_Mn_BS"/>
</dbReference>
<dbReference type="PANTHER" id="PTHR11358">
    <property type="entry name" value="ARGINASE/AGMATINASE"/>
    <property type="match status" value="1"/>
</dbReference>
<dbReference type="PANTHER" id="PTHR11358:SF26">
    <property type="entry name" value="GUANIDINO ACID HYDROLASE, MITOCHONDRIAL"/>
    <property type="match status" value="1"/>
</dbReference>
<dbReference type="EMBL" id="UINC01179754">
    <property type="protein sequence ID" value="SVD88601.1"/>
    <property type="molecule type" value="Genomic_DNA"/>
</dbReference>
<proteinExistence type="inferred from homology"/>
<protein>
    <recommendedName>
        <fullName evidence="5">Agmatinase</fullName>
    </recommendedName>
</protein>
<gene>
    <name evidence="4" type="ORF">METZ01_LOCUS441455</name>
</gene>
<sequence length="260" mass="27520">NAAHAVRNALAWYSTNPEQYDFDSRTNVFGGATVVDCGDVPGDLDDGEGNRSRIEAAVSGILESGAVPMLLGGDDSVPIPFFSAYEGHHEFTVLQIDAHLDWRHEVHGVTHGFSSTMRRASEMPQVIGMVQAGVRGPGSARKAELADAEAWGSLIFPANEVETYGIEKVVAAIPEGSNVVFSIDVDGLDPALVPGILLPAPGGIGYQQMITLIRGVASRATIVGAAFVEFMPEKDINGYGARVIARLASVIIATIGHQRI</sequence>
<evidence type="ECO:0000313" key="4">
    <source>
        <dbReference type="EMBL" id="SVD88601.1"/>
    </source>
</evidence>
<evidence type="ECO:0000256" key="1">
    <source>
        <dbReference type="ARBA" id="ARBA00009227"/>
    </source>
</evidence>
<feature type="non-terminal residue" evidence="4">
    <location>
        <position position="1"/>
    </location>
</feature>
<dbReference type="PROSITE" id="PS01053">
    <property type="entry name" value="ARGINASE_1"/>
    <property type="match status" value="1"/>
</dbReference>
<organism evidence="4">
    <name type="scientific">marine metagenome</name>
    <dbReference type="NCBI Taxonomy" id="408172"/>
    <lineage>
        <taxon>unclassified sequences</taxon>
        <taxon>metagenomes</taxon>
        <taxon>ecological metagenomes</taxon>
    </lineage>
</organism>
<dbReference type="InterPro" id="IPR023696">
    <property type="entry name" value="Ureohydrolase_dom_sf"/>
</dbReference>
<evidence type="ECO:0000256" key="2">
    <source>
        <dbReference type="ARBA" id="ARBA00022723"/>
    </source>
</evidence>
<dbReference type="Pfam" id="PF00491">
    <property type="entry name" value="Arginase"/>
    <property type="match status" value="1"/>
</dbReference>
<dbReference type="InterPro" id="IPR006035">
    <property type="entry name" value="Ureohydrolase"/>
</dbReference>
<evidence type="ECO:0000256" key="3">
    <source>
        <dbReference type="ARBA" id="ARBA00022801"/>
    </source>
</evidence>
<dbReference type="AlphaFoldDB" id="A0A382YZL0"/>
<dbReference type="SUPFAM" id="SSF52768">
    <property type="entry name" value="Arginase/deacetylase"/>
    <property type="match status" value="1"/>
</dbReference>
<dbReference type="GO" id="GO:0046872">
    <property type="term" value="F:metal ion binding"/>
    <property type="evidence" value="ECO:0007669"/>
    <property type="project" value="UniProtKB-KW"/>
</dbReference>
<reference evidence="4" key="1">
    <citation type="submission" date="2018-05" db="EMBL/GenBank/DDBJ databases">
        <authorList>
            <person name="Lanie J.A."/>
            <person name="Ng W.-L."/>
            <person name="Kazmierczak K.M."/>
            <person name="Andrzejewski T.M."/>
            <person name="Davidsen T.M."/>
            <person name="Wayne K.J."/>
            <person name="Tettelin H."/>
            <person name="Glass J.I."/>
            <person name="Rusch D."/>
            <person name="Podicherti R."/>
            <person name="Tsui H.-C.T."/>
            <person name="Winkler M.E."/>
        </authorList>
    </citation>
    <scope>NUCLEOTIDE SEQUENCE</scope>
</reference>
<dbReference type="GO" id="GO:0033389">
    <property type="term" value="P:putrescine biosynthetic process from arginine, via agmatine"/>
    <property type="evidence" value="ECO:0007669"/>
    <property type="project" value="TreeGrafter"/>
</dbReference>
<dbReference type="PIRSF" id="PIRSF036979">
    <property type="entry name" value="Arginase"/>
    <property type="match status" value="1"/>
</dbReference>
<dbReference type="GO" id="GO:0008783">
    <property type="term" value="F:agmatinase activity"/>
    <property type="evidence" value="ECO:0007669"/>
    <property type="project" value="TreeGrafter"/>
</dbReference>
<keyword evidence="3" id="KW-0378">Hydrolase</keyword>
<accession>A0A382YZL0</accession>